<dbReference type="CDD" id="cd00038">
    <property type="entry name" value="CAP_ED"/>
    <property type="match status" value="1"/>
</dbReference>
<evidence type="ECO:0000313" key="6">
    <source>
        <dbReference type="EMBL" id="QKO30818.1"/>
    </source>
</evidence>
<dbReference type="InterPro" id="IPR018490">
    <property type="entry name" value="cNMP-bd_dom_sf"/>
</dbReference>
<dbReference type="SUPFAM" id="SSF51206">
    <property type="entry name" value="cAMP-binding domain-like"/>
    <property type="match status" value="1"/>
</dbReference>
<evidence type="ECO:0000256" key="2">
    <source>
        <dbReference type="ARBA" id="ARBA00023125"/>
    </source>
</evidence>
<dbReference type="Pfam" id="PF13545">
    <property type="entry name" value="HTH_Crp_2"/>
    <property type="match status" value="1"/>
</dbReference>
<dbReference type="GO" id="GO:0003677">
    <property type="term" value="F:DNA binding"/>
    <property type="evidence" value="ECO:0007669"/>
    <property type="project" value="UniProtKB-KW"/>
</dbReference>
<keyword evidence="8" id="KW-1185">Reference proteome</keyword>
<protein>
    <submittedName>
        <fullName evidence="5">Helix-turn-helix domain-containing protein</fullName>
    </submittedName>
</protein>
<gene>
    <name evidence="5" type="ORF">GJQ69_06245</name>
    <name evidence="6" type="ORF">GKP14_07290</name>
</gene>
<organism evidence="5 7">
    <name type="scientific">Caproicibacterium lactatifermentans</name>
    <dbReference type="NCBI Taxonomy" id="2666138"/>
    <lineage>
        <taxon>Bacteria</taxon>
        <taxon>Bacillati</taxon>
        <taxon>Bacillota</taxon>
        <taxon>Clostridia</taxon>
        <taxon>Eubacteriales</taxon>
        <taxon>Oscillospiraceae</taxon>
        <taxon>Caproicibacterium</taxon>
    </lineage>
</organism>
<keyword evidence="3" id="KW-0804">Transcription</keyword>
<dbReference type="InterPro" id="IPR014710">
    <property type="entry name" value="RmlC-like_jellyroll"/>
</dbReference>
<dbReference type="PROSITE" id="PS50042">
    <property type="entry name" value="CNMP_BINDING_3"/>
    <property type="match status" value="1"/>
</dbReference>
<evidence type="ECO:0000259" key="4">
    <source>
        <dbReference type="PROSITE" id="PS50042"/>
    </source>
</evidence>
<reference evidence="6" key="3">
    <citation type="journal article" date="2022" name="Int. J. Syst. Evol. Microbiol.">
        <title>Caproicibacterium lactatifermentans sp. nov., isolated from pit clay used for the production of Chinese strong aroma-type liquor.</title>
        <authorList>
            <person name="Wang H."/>
            <person name="Gu Y."/>
            <person name="Zhao D."/>
            <person name="Qiao Z."/>
            <person name="Zheng J."/>
            <person name="Gao J."/>
            <person name="Ren C."/>
            <person name="Xu Y."/>
        </authorList>
    </citation>
    <scope>NUCLEOTIDE SEQUENCE</scope>
    <source>
        <strain evidence="6">JNU-WLY1368</strain>
    </source>
</reference>
<accession>A0A859DR57</accession>
<dbReference type="KEGG" id="clf:GJQ69_06245"/>
<dbReference type="Proteomes" id="UP000501316">
    <property type="component" value="Chromosome"/>
</dbReference>
<reference evidence="7 8" key="1">
    <citation type="submission" date="2019-11" db="EMBL/GenBank/DDBJ databases">
        <authorList>
            <person name="Ren C."/>
            <person name="Wang H."/>
            <person name="Xu Y."/>
        </authorList>
    </citation>
    <scope>NUCLEOTIDE SEQUENCE [LARGE SCALE GENOMIC DNA]</scope>
    <source>
        <strain evidence="8">JNU-WLY1368</strain>
        <strain evidence="5 7">LBM 19010</strain>
    </source>
</reference>
<evidence type="ECO:0000313" key="8">
    <source>
        <dbReference type="Proteomes" id="UP000509623"/>
    </source>
</evidence>
<evidence type="ECO:0000313" key="5">
    <source>
        <dbReference type="EMBL" id="QKN24114.1"/>
    </source>
</evidence>
<dbReference type="AlphaFoldDB" id="A0A859DR57"/>
<evidence type="ECO:0000313" key="7">
    <source>
        <dbReference type="Proteomes" id="UP000501316"/>
    </source>
</evidence>
<proteinExistence type="predicted"/>
<feature type="domain" description="Cyclic nucleotide-binding" evidence="4">
    <location>
        <begin position="56"/>
        <end position="121"/>
    </location>
</feature>
<dbReference type="InterPro" id="IPR012318">
    <property type="entry name" value="HTH_CRP"/>
</dbReference>
<evidence type="ECO:0000256" key="3">
    <source>
        <dbReference type="ARBA" id="ARBA00023163"/>
    </source>
</evidence>
<dbReference type="InterPro" id="IPR036390">
    <property type="entry name" value="WH_DNA-bd_sf"/>
</dbReference>
<dbReference type="Pfam" id="PF00027">
    <property type="entry name" value="cNMP_binding"/>
    <property type="match status" value="1"/>
</dbReference>
<evidence type="ECO:0000256" key="1">
    <source>
        <dbReference type="ARBA" id="ARBA00023015"/>
    </source>
</evidence>
<reference evidence="6" key="2">
    <citation type="journal article" date="2021" name="Appl. Environ. Microbiol.">
        <title>Adaptability of a Caproate-Producing Bacterium Contributes to Its Dominance in an Anaerobic Fermentation System.</title>
        <authorList>
            <person name="Wang H."/>
            <person name="Gu Y."/>
            <person name="Zhou W."/>
            <person name="Zhao D."/>
            <person name="Qiao Z."/>
            <person name="Zheng J."/>
            <person name="Gao J."/>
            <person name="Chen X."/>
            <person name="Ren C."/>
            <person name="Xu Y."/>
        </authorList>
    </citation>
    <scope>NUCLEOTIDE SEQUENCE</scope>
    <source>
        <strain evidence="6">JNU-WLY1368</strain>
    </source>
</reference>
<dbReference type="SUPFAM" id="SSF46785">
    <property type="entry name" value="Winged helix' DNA-binding domain"/>
    <property type="match status" value="1"/>
</dbReference>
<dbReference type="Gene3D" id="2.60.120.10">
    <property type="entry name" value="Jelly Rolls"/>
    <property type="match status" value="1"/>
</dbReference>
<dbReference type="EMBL" id="CP046161">
    <property type="protein sequence ID" value="QKO30818.1"/>
    <property type="molecule type" value="Genomic_DNA"/>
</dbReference>
<dbReference type="Proteomes" id="UP000509623">
    <property type="component" value="Chromosome"/>
</dbReference>
<keyword evidence="2" id="KW-0238">DNA-binding</keyword>
<sequence length="251" mass="28046">MHQITKKSRFFGMLCRTALFQDVSPKTARAAFGDDGCRCFSVSAGEVLPLWRSVGLVCAGEVRAYRYTAAGSKILLNTFQRGDLFGMPTAFLQTSVPLARIYAKRTSTILYLEMSLMRKLLAEDEKLSENYIACLSSKVAFLTQRLAVASGGTAQQRLAAWLLSQRLNEDSSLYLPCSIANLSGLLGISRASLYRAMENLQSAGLLQQRGRRIQITDRRVMAAFLGYTDLENVNREEEQLEPPKNRRREAD</sequence>
<dbReference type="InterPro" id="IPR000595">
    <property type="entry name" value="cNMP-bd_dom"/>
</dbReference>
<dbReference type="GO" id="GO:0006355">
    <property type="term" value="P:regulation of DNA-templated transcription"/>
    <property type="evidence" value="ECO:0007669"/>
    <property type="project" value="InterPro"/>
</dbReference>
<keyword evidence="1" id="KW-0805">Transcription regulation</keyword>
<name>A0A859DR57_9FIRM</name>
<dbReference type="EMBL" id="CP046051">
    <property type="protein sequence ID" value="QKN24114.1"/>
    <property type="molecule type" value="Genomic_DNA"/>
</dbReference>